<gene>
    <name evidence="9" type="ORF">DW084_14580</name>
</gene>
<name>A0A415EPJ4_ENTCA</name>
<sequence length="277" mass="30997">MSKEKKVNRLFTYLLLVLGALIFLMPYFYMLVASTQSNTEIVGGGVNFRFGDQLIKNWQALMARYNYPLVLWNSLVIAVLSTVLATVSATMAGYALAKYKFRGSSWLFNIVMLSRMVPFFATLIPLFYLMSRMGLANTYAGIVIPSIASTTSVFMMRQYSHQFPTSLMEAARMDGASEWIIFSKIAVPVLRPTIITTGLLIFMGSWNQYLFPLVMLSETDKFTIPLVIRNLSISSTGEVINYGALMLVLATSVIPMVLIYAWAQAKFKENDIGAANK</sequence>
<feature type="transmembrane region" description="Helical" evidence="7">
    <location>
        <begin position="179"/>
        <end position="206"/>
    </location>
</feature>
<keyword evidence="6 7" id="KW-0472">Membrane</keyword>
<dbReference type="PANTHER" id="PTHR43744">
    <property type="entry name" value="ABC TRANSPORTER PERMEASE PROTEIN MG189-RELATED-RELATED"/>
    <property type="match status" value="1"/>
</dbReference>
<keyword evidence="3" id="KW-1003">Cell membrane</keyword>
<evidence type="ECO:0000256" key="3">
    <source>
        <dbReference type="ARBA" id="ARBA00022475"/>
    </source>
</evidence>
<feature type="transmembrane region" description="Helical" evidence="7">
    <location>
        <begin position="12"/>
        <end position="30"/>
    </location>
</feature>
<evidence type="ECO:0000256" key="7">
    <source>
        <dbReference type="RuleBase" id="RU363032"/>
    </source>
</evidence>
<evidence type="ECO:0000256" key="5">
    <source>
        <dbReference type="ARBA" id="ARBA00022989"/>
    </source>
</evidence>
<feature type="transmembrane region" description="Helical" evidence="7">
    <location>
        <begin position="136"/>
        <end position="159"/>
    </location>
</feature>
<comment type="subcellular location">
    <subcellularLocation>
        <location evidence="1 7">Cell membrane</location>
        <topology evidence="1 7">Multi-pass membrane protein</topology>
    </subcellularLocation>
</comment>
<dbReference type="Proteomes" id="UP000286288">
    <property type="component" value="Unassembled WGS sequence"/>
</dbReference>
<dbReference type="InterPro" id="IPR035906">
    <property type="entry name" value="MetI-like_sf"/>
</dbReference>
<reference evidence="9 10" key="1">
    <citation type="submission" date="2018-08" db="EMBL/GenBank/DDBJ databases">
        <title>A genome reference for cultivated species of the human gut microbiota.</title>
        <authorList>
            <person name="Zou Y."/>
            <person name="Xue W."/>
            <person name="Luo G."/>
        </authorList>
    </citation>
    <scope>NUCLEOTIDE SEQUENCE [LARGE SCALE GENOMIC DNA]</scope>
    <source>
        <strain evidence="9 10">AF48-16</strain>
    </source>
</reference>
<dbReference type="Pfam" id="PF00528">
    <property type="entry name" value="BPD_transp_1"/>
    <property type="match status" value="1"/>
</dbReference>
<dbReference type="SUPFAM" id="SSF161098">
    <property type="entry name" value="MetI-like"/>
    <property type="match status" value="1"/>
</dbReference>
<keyword evidence="2 7" id="KW-0813">Transport</keyword>
<evidence type="ECO:0000313" key="9">
    <source>
        <dbReference type="EMBL" id="RHK05229.1"/>
    </source>
</evidence>
<comment type="similarity">
    <text evidence="7">Belongs to the binding-protein-dependent transport system permease family.</text>
</comment>
<proteinExistence type="inferred from homology"/>
<evidence type="ECO:0000259" key="8">
    <source>
        <dbReference type="PROSITE" id="PS50928"/>
    </source>
</evidence>
<dbReference type="PROSITE" id="PS50928">
    <property type="entry name" value="ABC_TM1"/>
    <property type="match status" value="1"/>
</dbReference>
<dbReference type="AlphaFoldDB" id="A0A415EPJ4"/>
<comment type="caution">
    <text evidence="9">The sequence shown here is derived from an EMBL/GenBank/DDBJ whole genome shotgun (WGS) entry which is preliminary data.</text>
</comment>
<dbReference type="GO" id="GO:0055085">
    <property type="term" value="P:transmembrane transport"/>
    <property type="evidence" value="ECO:0007669"/>
    <property type="project" value="InterPro"/>
</dbReference>
<evidence type="ECO:0000256" key="4">
    <source>
        <dbReference type="ARBA" id="ARBA00022692"/>
    </source>
</evidence>
<dbReference type="EMBL" id="QRMZ01000022">
    <property type="protein sequence ID" value="RHK05229.1"/>
    <property type="molecule type" value="Genomic_DNA"/>
</dbReference>
<keyword evidence="5 7" id="KW-1133">Transmembrane helix</keyword>
<accession>A0A415EPJ4</accession>
<feature type="domain" description="ABC transmembrane type-1" evidence="8">
    <location>
        <begin position="71"/>
        <end position="258"/>
    </location>
</feature>
<dbReference type="GO" id="GO:0005886">
    <property type="term" value="C:plasma membrane"/>
    <property type="evidence" value="ECO:0007669"/>
    <property type="project" value="UniProtKB-SubCell"/>
</dbReference>
<evidence type="ECO:0000256" key="6">
    <source>
        <dbReference type="ARBA" id="ARBA00023136"/>
    </source>
</evidence>
<evidence type="ECO:0000256" key="1">
    <source>
        <dbReference type="ARBA" id="ARBA00004651"/>
    </source>
</evidence>
<dbReference type="PANTHER" id="PTHR43744:SF2">
    <property type="entry name" value="ARABINOOLIGOSACCHARIDES TRANSPORT SYSTEM PERMEASE PROTEIN ARAQ"/>
    <property type="match status" value="1"/>
</dbReference>
<dbReference type="RefSeq" id="WP_151196114.1">
    <property type="nucleotide sequence ID" value="NZ_JAQLBL010000001.1"/>
</dbReference>
<feature type="transmembrane region" description="Helical" evidence="7">
    <location>
        <begin position="239"/>
        <end position="263"/>
    </location>
</feature>
<dbReference type="InterPro" id="IPR000515">
    <property type="entry name" value="MetI-like"/>
</dbReference>
<organism evidence="9 10">
    <name type="scientific">Enterococcus casseliflavus</name>
    <name type="common">Enterococcus flavescens</name>
    <dbReference type="NCBI Taxonomy" id="37734"/>
    <lineage>
        <taxon>Bacteria</taxon>
        <taxon>Bacillati</taxon>
        <taxon>Bacillota</taxon>
        <taxon>Bacilli</taxon>
        <taxon>Lactobacillales</taxon>
        <taxon>Enterococcaceae</taxon>
        <taxon>Enterococcus</taxon>
    </lineage>
</organism>
<evidence type="ECO:0000313" key="10">
    <source>
        <dbReference type="Proteomes" id="UP000286288"/>
    </source>
</evidence>
<feature type="transmembrane region" description="Helical" evidence="7">
    <location>
        <begin position="70"/>
        <end position="94"/>
    </location>
</feature>
<dbReference type="Gene3D" id="1.10.3720.10">
    <property type="entry name" value="MetI-like"/>
    <property type="match status" value="1"/>
</dbReference>
<protein>
    <submittedName>
        <fullName evidence="9">Carbohydrate ABC transporter permease</fullName>
    </submittedName>
</protein>
<dbReference type="CDD" id="cd06261">
    <property type="entry name" value="TM_PBP2"/>
    <property type="match status" value="1"/>
</dbReference>
<feature type="transmembrane region" description="Helical" evidence="7">
    <location>
        <begin position="106"/>
        <end position="130"/>
    </location>
</feature>
<keyword evidence="4 7" id="KW-0812">Transmembrane</keyword>
<evidence type="ECO:0000256" key="2">
    <source>
        <dbReference type="ARBA" id="ARBA00022448"/>
    </source>
</evidence>